<feature type="chain" id="PRO_5009444249" description="Beta-hexosaminidase bacterial type N-terminal domain-containing protein" evidence="4">
    <location>
        <begin position="19"/>
        <end position="910"/>
    </location>
</feature>
<dbReference type="Pfam" id="PF02838">
    <property type="entry name" value="Glyco_hydro_20b"/>
    <property type="match status" value="1"/>
</dbReference>
<keyword evidence="1" id="KW-0378">Hydrolase</keyword>
<dbReference type="RefSeq" id="WP_071184493.1">
    <property type="nucleotide sequence ID" value="NZ_CP017774.1"/>
</dbReference>
<accession>A0A1D9P9I3</accession>
<dbReference type="SUPFAM" id="SSF55545">
    <property type="entry name" value="beta-N-acetylhexosaminidase-like domain"/>
    <property type="match status" value="1"/>
</dbReference>
<feature type="coiled-coil region" evidence="3">
    <location>
        <begin position="702"/>
        <end position="729"/>
    </location>
</feature>
<gene>
    <name evidence="6" type="ORF">BIW12_07180</name>
</gene>
<feature type="signal peptide" evidence="4">
    <location>
        <begin position="1"/>
        <end position="18"/>
    </location>
</feature>
<organism evidence="6 7">
    <name type="scientific">Flavobacterium commune</name>
    <dbReference type="NCBI Taxonomy" id="1306519"/>
    <lineage>
        <taxon>Bacteria</taxon>
        <taxon>Pseudomonadati</taxon>
        <taxon>Bacteroidota</taxon>
        <taxon>Flavobacteriia</taxon>
        <taxon>Flavobacteriales</taxon>
        <taxon>Flavobacteriaceae</taxon>
        <taxon>Flavobacterium</taxon>
    </lineage>
</organism>
<dbReference type="Gene3D" id="3.30.379.10">
    <property type="entry name" value="Chitobiase/beta-hexosaminidase domain 2-like"/>
    <property type="match status" value="1"/>
</dbReference>
<evidence type="ECO:0000256" key="2">
    <source>
        <dbReference type="ARBA" id="ARBA00023295"/>
    </source>
</evidence>
<dbReference type="GO" id="GO:0005975">
    <property type="term" value="P:carbohydrate metabolic process"/>
    <property type="evidence" value="ECO:0007669"/>
    <property type="project" value="UniProtKB-ARBA"/>
</dbReference>
<dbReference type="STRING" id="1306519.BIW12_07180"/>
<name>A0A1D9P9I3_9FLAO</name>
<dbReference type="KEGG" id="fcm:BIW12_07180"/>
<evidence type="ECO:0000313" key="7">
    <source>
        <dbReference type="Proteomes" id="UP000178198"/>
    </source>
</evidence>
<evidence type="ECO:0000313" key="6">
    <source>
        <dbReference type="EMBL" id="AOZ99240.1"/>
    </source>
</evidence>
<dbReference type="GO" id="GO:0016798">
    <property type="term" value="F:hydrolase activity, acting on glycosyl bonds"/>
    <property type="evidence" value="ECO:0007669"/>
    <property type="project" value="UniProtKB-KW"/>
</dbReference>
<feature type="domain" description="Beta-hexosaminidase bacterial type N-terminal" evidence="5">
    <location>
        <begin position="14"/>
        <end position="139"/>
    </location>
</feature>
<dbReference type="OrthoDB" id="99887at2"/>
<dbReference type="AlphaFoldDB" id="A0A1D9P9I3"/>
<sequence>MKYLSLLFLALCVTFASAQNVTIVRDANAPRAQFGAEKLSEIATAKGFKVVFADKAPKKSKDKVIIIGEKGTDFWKQNSKNAKIDDSQLTKKEGFQISTQKNIIYIEGTDASGALYGALELANRIKEEGKIPSEIAIQDSPEMVLRGTCIGMQKTTYLEGRGVYEYPYTPESFPWFYDKALWIKYLDMMVENRMNSLYLWNGHPFASLVKLKEYPFAVEVSDETFKKNEEVFKFLTEEANKRGIWVIQMFYNIILSKPFADHYNLKTQERERVITPLIADYTKKSITAFIEKYPNVGLLVCLGEAMNTVEDDVNWFTNTILPGVQDGLKALGKTEEPPIILRSHDTDAPAVMAKALPLYKNLYTMSKYTGESLTTYTPGGPWGETHKQLSSLGSIHIENVHILANLEPFRYGSPDFIQKTVKAMHNIHGANALHLYPQASYWDWPYTADKTKTGERLMEMDRDWIWYKAWARYAWDSKRDRTQEIGYWDNQFAKKYGTDSEAGKNILEAYEQIGEIAPKTLRRFGITEGNRQTLLLGMFESQLVNPAKWRVYPGFHESCGPVGELLLEYAKKEWNKQPHIGETPTQIIKEIVQHGKIAVEAIDKATLSVTKEKDEFNRLKNDVYCYNAFANCFSEKVEAALLVLRYSYSNDIADLDKAVPHLEKSLEYFEELVKLTKDTYLYANSMQTAQRRIPIGGDDGNNKTWAELLPHYERELANLKRNISLLKDAKNGKVKQKTVTPWKTASVTMLSPKSNSYAVKEGTKVYGTPISELIKVAPELKNLKGISFVEDQQNTEGTTLKFKNDTPVKLVVGYFNSDQKRFLLPPSLETNAAGNEMGEAEVILANAMNLKELPRVNIHTYTFKAGENQLNLGKGRVLILGFIDANQKIEPRDVGFIDAGEKEAVDWLFY</sequence>
<keyword evidence="7" id="KW-1185">Reference proteome</keyword>
<dbReference type="InterPro" id="IPR015882">
    <property type="entry name" value="HEX_bac_N"/>
</dbReference>
<dbReference type="EMBL" id="CP017774">
    <property type="protein sequence ID" value="AOZ99240.1"/>
    <property type="molecule type" value="Genomic_DNA"/>
</dbReference>
<keyword evidence="3" id="KW-0175">Coiled coil</keyword>
<dbReference type="Proteomes" id="UP000178198">
    <property type="component" value="Chromosome"/>
</dbReference>
<evidence type="ECO:0000256" key="1">
    <source>
        <dbReference type="ARBA" id="ARBA00022801"/>
    </source>
</evidence>
<keyword evidence="2" id="KW-0326">Glycosidase</keyword>
<dbReference type="InterPro" id="IPR029018">
    <property type="entry name" value="Hex-like_dom2"/>
</dbReference>
<evidence type="ECO:0000256" key="3">
    <source>
        <dbReference type="SAM" id="Coils"/>
    </source>
</evidence>
<evidence type="ECO:0000256" key="4">
    <source>
        <dbReference type="SAM" id="SignalP"/>
    </source>
</evidence>
<protein>
    <recommendedName>
        <fullName evidence="5">Beta-hexosaminidase bacterial type N-terminal domain-containing protein</fullName>
    </recommendedName>
</protein>
<proteinExistence type="predicted"/>
<evidence type="ECO:0000259" key="5">
    <source>
        <dbReference type="Pfam" id="PF02838"/>
    </source>
</evidence>
<keyword evidence="4" id="KW-0732">Signal</keyword>
<reference evidence="6 7" key="1">
    <citation type="submission" date="2016-10" db="EMBL/GenBank/DDBJ databases">
        <title>Complete Genome Sequence of Flavobacterium sp. PK15.</title>
        <authorList>
            <person name="Ekwe A."/>
            <person name="Kim S.B."/>
        </authorList>
    </citation>
    <scope>NUCLEOTIDE SEQUENCE [LARGE SCALE GENOMIC DNA]</scope>
    <source>
        <strain evidence="6 7">PK15</strain>
    </source>
</reference>